<keyword evidence="2" id="KW-1185">Reference proteome</keyword>
<protein>
    <submittedName>
        <fullName evidence="1">WD domain-containing protein</fullName>
    </submittedName>
</protein>
<dbReference type="RefSeq" id="XP_040641777.1">
    <property type="nucleotide sequence ID" value="XM_040786135.1"/>
</dbReference>
<accession>A0A017SNC4</accession>
<proteinExistence type="predicted"/>
<organism evidence="1 2">
    <name type="scientific">Aspergillus ruber (strain CBS 135680)</name>
    <dbReference type="NCBI Taxonomy" id="1388766"/>
    <lineage>
        <taxon>Eukaryota</taxon>
        <taxon>Fungi</taxon>
        <taxon>Dikarya</taxon>
        <taxon>Ascomycota</taxon>
        <taxon>Pezizomycotina</taxon>
        <taxon>Eurotiomycetes</taxon>
        <taxon>Eurotiomycetidae</taxon>
        <taxon>Eurotiales</taxon>
        <taxon>Aspergillaceae</taxon>
        <taxon>Aspergillus</taxon>
        <taxon>Aspergillus subgen. Aspergillus</taxon>
    </lineage>
</organism>
<evidence type="ECO:0000313" key="2">
    <source>
        <dbReference type="Proteomes" id="UP000019804"/>
    </source>
</evidence>
<gene>
    <name evidence="1" type="ORF">EURHEDRAFT_513135</name>
</gene>
<dbReference type="Proteomes" id="UP000019804">
    <property type="component" value="Unassembled WGS sequence"/>
</dbReference>
<evidence type="ECO:0000313" key="1">
    <source>
        <dbReference type="EMBL" id="EYE98089.1"/>
    </source>
</evidence>
<dbReference type="GeneID" id="63701259"/>
<name>A0A017SNC4_ASPRC</name>
<sequence>MSVPLFIFAATVCRVFEDYDLDPVKSLAKILAYQSEESKLDGTYLPVLNRISANYGEKRKRELVKEFRDVLLGIPKGLINTQLDRLHSVLQIPDYEAIPVRLFHLSFQEFLLDVNTREKTSFWVVEKEMHQKIVVQCLTVMRRCLKKKMCKLEIEGMQRAEIDRDPINRFISPELQYFYRYWVQHPAQGKDLISRMDYFLFIYFFSILQEHLLHWAEVMSILGYASEIMQGIERLQSLI</sequence>
<dbReference type="HOGENOM" id="CLU_049364_0_0_1"/>
<dbReference type="EMBL" id="KK088414">
    <property type="protein sequence ID" value="EYE98089.1"/>
    <property type="molecule type" value="Genomic_DNA"/>
</dbReference>
<dbReference type="AlphaFoldDB" id="A0A017SNC4"/>
<dbReference type="OrthoDB" id="674604at2759"/>
<reference evidence="2" key="1">
    <citation type="journal article" date="2014" name="Nat. Commun.">
        <title>Genomic adaptations of the halophilic Dead Sea filamentous fungus Eurotium rubrum.</title>
        <authorList>
            <person name="Kis-Papo T."/>
            <person name="Weig A.R."/>
            <person name="Riley R."/>
            <person name="Persoh D."/>
            <person name="Salamov A."/>
            <person name="Sun H."/>
            <person name="Lipzen A."/>
            <person name="Wasser S.P."/>
            <person name="Rambold G."/>
            <person name="Grigoriev I.V."/>
            <person name="Nevo E."/>
        </authorList>
    </citation>
    <scope>NUCLEOTIDE SEQUENCE [LARGE SCALE GENOMIC DNA]</scope>
    <source>
        <strain evidence="2">CBS 135680</strain>
    </source>
</reference>
<dbReference type="STRING" id="1388766.A0A017SNC4"/>